<dbReference type="Proteomes" id="UP000002964">
    <property type="component" value="Unassembled WGS sequence"/>
</dbReference>
<gene>
    <name evidence="1" type="ORF">Thi970DRAFT_03400</name>
</gene>
<dbReference type="HOGENOM" id="CLU_137430_0_0_6"/>
<reference evidence="2" key="1">
    <citation type="submission" date="2011-06" db="EMBL/GenBank/DDBJ databases">
        <authorList>
            <consortium name="US DOE Joint Genome Institute (JGI-PGF)"/>
            <person name="Lucas S."/>
            <person name="Han J."/>
            <person name="Lapidus A."/>
            <person name="Cheng J.-F."/>
            <person name="Goodwin L."/>
            <person name="Pitluck S."/>
            <person name="Peters L."/>
            <person name="Land M.L."/>
            <person name="Hauser L."/>
            <person name="Vogl K."/>
            <person name="Liu Z."/>
            <person name="Overmann J."/>
            <person name="Frigaard N.-U."/>
            <person name="Bryant D.A."/>
            <person name="Woyke T.J."/>
        </authorList>
    </citation>
    <scope>NUCLEOTIDE SEQUENCE [LARGE SCALE GENOMIC DNA]</scope>
    <source>
        <strain evidence="2">970</strain>
    </source>
</reference>
<keyword evidence="2" id="KW-1185">Reference proteome</keyword>
<evidence type="ECO:0000313" key="2">
    <source>
        <dbReference type="Proteomes" id="UP000002964"/>
    </source>
</evidence>
<accession>H8Z782</accession>
<evidence type="ECO:0000313" key="1">
    <source>
        <dbReference type="EMBL" id="EIC19798.1"/>
    </source>
</evidence>
<dbReference type="PANTHER" id="PTHR35586">
    <property type="entry name" value="SLL1691 PROTEIN"/>
    <property type="match status" value="1"/>
</dbReference>
<organism evidence="1 2">
    <name type="scientific">Thiorhodovibrio frisius</name>
    <dbReference type="NCBI Taxonomy" id="631362"/>
    <lineage>
        <taxon>Bacteria</taxon>
        <taxon>Pseudomonadati</taxon>
        <taxon>Pseudomonadota</taxon>
        <taxon>Gammaproteobacteria</taxon>
        <taxon>Chromatiales</taxon>
        <taxon>Chromatiaceae</taxon>
        <taxon>Thiorhodovibrio</taxon>
    </lineage>
</organism>
<dbReference type="STRING" id="631362.Thi970DRAFT_03400"/>
<name>H8Z782_9GAMM</name>
<evidence type="ECO:0008006" key="3">
    <source>
        <dbReference type="Google" id="ProtNLM"/>
    </source>
</evidence>
<dbReference type="eggNOG" id="COG5464">
    <property type="taxonomic scope" value="Bacteria"/>
</dbReference>
<protein>
    <recommendedName>
        <fullName evidence="3">DUF4351 domain-containing protein</fullName>
    </recommendedName>
</protein>
<reference evidence="1 2" key="2">
    <citation type="submission" date="2011-11" db="EMBL/GenBank/DDBJ databases">
        <authorList>
            <consortium name="US DOE Joint Genome Institute"/>
            <person name="Lucas S."/>
            <person name="Han J."/>
            <person name="Lapidus A."/>
            <person name="Cheng J.-F."/>
            <person name="Goodwin L."/>
            <person name="Pitluck S."/>
            <person name="Peters L."/>
            <person name="Ovchinnikova G."/>
            <person name="Zhang X."/>
            <person name="Detter J.C."/>
            <person name="Han C."/>
            <person name="Tapia R."/>
            <person name="Land M."/>
            <person name="Hauser L."/>
            <person name="Kyrpides N."/>
            <person name="Ivanova N."/>
            <person name="Pagani I."/>
            <person name="Vogl K."/>
            <person name="Liu Z."/>
            <person name="Overmann J."/>
            <person name="Frigaard N.-U."/>
            <person name="Bryant D."/>
            <person name="Woyke T."/>
        </authorList>
    </citation>
    <scope>NUCLEOTIDE SEQUENCE [LARGE SCALE GENOMIC DNA]</scope>
    <source>
        <strain evidence="1 2">970</strain>
    </source>
</reference>
<dbReference type="PANTHER" id="PTHR35586:SF1">
    <property type="entry name" value="SLL1691 PROTEIN"/>
    <property type="match status" value="1"/>
</dbReference>
<sequence length="305" mass="35660">MSHDQNFKNLILDYPRQAIEFAAASEAARLGEDVRILPLREEQLKERLGDRFRELDVPLLLEWPDGRRQALLFVFEEETEPGRFSIHRLIHYCVDIAELYQTERVVPVVIFLHPGQFRESLSLGSDTRVYLHFSYLAWPLFGLKARDYFDSPNLVARLNLPNMHYAPEEKVEVYAQAVRGLRTLEPDRKRQIKYLDFVDIYANLNEDERQRYQQDYAEEIKTMSAFADRFIEQGMQQGVQQGVQQGLQQGLQQGEARTILRLLDQKFGPEAAQAHRARIEAAEPEQLETWLDRILTAETLETIFH</sequence>
<dbReference type="AlphaFoldDB" id="H8Z782"/>
<proteinExistence type="predicted"/>
<dbReference type="EMBL" id="JH603170">
    <property type="protein sequence ID" value="EIC19798.1"/>
    <property type="molecule type" value="Genomic_DNA"/>
</dbReference>